<dbReference type="RefSeq" id="WP_341839018.1">
    <property type="nucleotide sequence ID" value="NZ_CP149792.1"/>
</dbReference>
<dbReference type="EMBL" id="CP150096">
    <property type="protein sequence ID" value="WZN44228.1"/>
    <property type="molecule type" value="Genomic_DNA"/>
</dbReference>
<dbReference type="Proteomes" id="UP001449657">
    <property type="component" value="Chromosome"/>
</dbReference>
<reference evidence="5 6" key="1">
    <citation type="submission" date="2024-03" db="EMBL/GenBank/DDBJ databases">
        <title>Chitinophaga caseinilytica sp. nov., a casein hydrolysing bacterium isolated from forest soil.</title>
        <authorList>
            <person name="Lee D.S."/>
            <person name="Han D.M."/>
            <person name="Baek J.H."/>
            <person name="Choi D.G."/>
            <person name="Jeon J.H."/>
            <person name="Jeon C.O."/>
        </authorList>
    </citation>
    <scope>NUCLEOTIDE SEQUENCE [LARGE SCALE GENOMIC DNA]</scope>
    <source>
        <strain evidence="5 6">KACC 19118</strain>
    </source>
</reference>
<dbReference type="InterPro" id="IPR029062">
    <property type="entry name" value="Class_I_gatase-like"/>
</dbReference>
<keyword evidence="2" id="KW-0645">Protease</keyword>
<evidence type="ECO:0000256" key="1">
    <source>
        <dbReference type="ARBA" id="ARBA00006534"/>
    </source>
</evidence>
<keyword evidence="3" id="KW-0378">Hydrolase</keyword>
<evidence type="ECO:0000256" key="4">
    <source>
        <dbReference type="ARBA" id="ARBA00022825"/>
    </source>
</evidence>
<keyword evidence="4" id="KW-0720">Serine protease</keyword>
<dbReference type="Pfam" id="PF03575">
    <property type="entry name" value="Peptidase_S51"/>
    <property type="match status" value="1"/>
</dbReference>
<dbReference type="InterPro" id="IPR005320">
    <property type="entry name" value="Peptidase_S51"/>
</dbReference>
<evidence type="ECO:0000256" key="3">
    <source>
        <dbReference type="ARBA" id="ARBA00022801"/>
    </source>
</evidence>
<protein>
    <submittedName>
        <fullName evidence="5">Type 1 glutamine amidotransferase-like domain-containing protein</fullName>
    </submittedName>
</protein>
<keyword evidence="6" id="KW-1185">Reference proteome</keyword>
<sequence>MPELPKLLLYSLSINERQYMALNQLVGKETADIRIAFIENAADVIPDSEPWVRSIRNAFKRRGYQVEPIDLRVWQRRPDQLARRLASKDVIWMGGGNTYYLRWILKASGADHIIRRLVRDGKVFCGWSAGAIVAGPTIEHFELMDNAEDAPELVLEGLNLTQIIIIPHIDNADFIEGAHMANMQLQAAGYSTLPLGDTEALVIDGCSQRIID</sequence>
<proteinExistence type="inferred from homology"/>
<evidence type="ECO:0000313" key="5">
    <source>
        <dbReference type="EMBL" id="WZN44228.1"/>
    </source>
</evidence>
<accession>A0ABZ2YXV2</accession>
<comment type="similarity">
    <text evidence="1">Belongs to the peptidase S51 family.</text>
</comment>
<gene>
    <name evidence="5" type="ORF">WJU22_15115</name>
</gene>
<dbReference type="SUPFAM" id="SSF52317">
    <property type="entry name" value="Class I glutamine amidotransferase-like"/>
    <property type="match status" value="1"/>
</dbReference>
<dbReference type="PANTHER" id="PTHR20842">
    <property type="entry name" value="PROTEASE S51 ALPHA-ASPARTYL DIPEPTIDASE"/>
    <property type="match status" value="1"/>
</dbReference>
<dbReference type="Gene3D" id="3.40.50.880">
    <property type="match status" value="1"/>
</dbReference>
<dbReference type="PANTHER" id="PTHR20842:SF0">
    <property type="entry name" value="ALPHA-ASPARTYL DIPEPTIDASE"/>
    <property type="match status" value="1"/>
</dbReference>
<organism evidence="5 6">
    <name type="scientific">Chitinophaga caseinilytica</name>
    <dbReference type="NCBI Taxonomy" id="2267521"/>
    <lineage>
        <taxon>Bacteria</taxon>
        <taxon>Pseudomonadati</taxon>
        <taxon>Bacteroidota</taxon>
        <taxon>Chitinophagia</taxon>
        <taxon>Chitinophagales</taxon>
        <taxon>Chitinophagaceae</taxon>
        <taxon>Chitinophaga</taxon>
    </lineage>
</organism>
<evidence type="ECO:0000256" key="2">
    <source>
        <dbReference type="ARBA" id="ARBA00022670"/>
    </source>
</evidence>
<evidence type="ECO:0000313" key="6">
    <source>
        <dbReference type="Proteomes" id="UP001449657"/>
    </source>
</evidence>
<name>A0ABZ2YXV2_9BACT</name>